<accession>A0A0D5XXH9</accession>
<dbReference type="Pfam" id="PF01790">
    <property type="entry name" value="LGT"/>
    <property type="match status" value="1"/>
</dbReference>
<dbReference type="InterPro" id="IPR036249">
    <property type="entry name" value="Thioredoxin-like_sf"/>
</dbReference>
<keyword evidence="4" id="KW-0676">Redox-active center</keyword>
<dbReference type="GO" id="GO:0042158">
    <property type="term" value="P:lipoprotein biosynthetic process"/>
    <property type="evidence" value="ECO:0007669"/>
    <property type="project" value="InterPro"/>
</dbReference>
<dbReference type="GO" id="GO:0015036">
    <property type="term" value="F:disulfide oxidoreductase activity"/>
    <property type="evidence" value="ECO:0007669"/>
    <property type="project" value="UniProtKB-ARBA"/>
</dbReference>
<dbReference type="KEGG" id="pcz:PCL1606_19820"/>
<dbReference type="PROSITE" id="PS51352">
    <property type="entry name" value="THIOREDOXIN_2"/>
    <property type="match status" value="1"/>
</dbReference>
<feature type="compositionally biased region" description="Pro residues" evidence="5">
    <location>
        <begin position="280"/>
        <end position="290"/>
    </location>
</feature>
<protein>
    <submittedName>
        <fullName evidence="8">Peroxiredoxin</fullName>
    </submittedName>
</protein>
<dbReference type="InterPro" id="IPR017937">
    <property type="entry name" value="Thioredoxin_CS"/>
</dbReference>
<evidence type="ECO:0000256" key="4">
    <source>
        <dbReference type="ARBA" id="ARBA00023284"/>
    </source>
</evidence>
<dbReference type="CDD" id="cd02966">
    <property type="entry name" value="TlpA_like_family"/>
    <property type="match status" value="1"/>
</dbReference>
<dbReference type="PANTHER" id="PTHR42852:SF6">
    <property type="entry name" value="THIOL:DISULFIDE INTERCHANGE PROTEIN DSBE"/>
    <property type="match status" value="1"/>
</dbReference>
<dbReference type="InterPro" id="IPR050553">
    <property type="entry name" value="Thioredoxin_ResA/DsbE_sf"/>
</dbReference>
<proteinExistence type="predicted"/>
<evidence type="ECO:0000256" key="5">
    <source>
        <dbReference type="SAM" id="MobiDB-lite"/>
    </source>
</evidence>
<dbReference type="RefSeq" id="WP_045881981.1">
    <property type="nucleotide sequence ID" value="NZ_CP011110.1"/>
</dbReference>
<dbReference type="PROSITE" id="PS00194">
    <property type="entry name" value="THIOREDOXIN_1"/>
    <property type="match status" value="1"/>
</dbReference>
<dbReference type="AlphaFoldDB" id="A0A0D5XXH9"/>
<organism evidence="8 9">
    <name type="scientific">Pseudomonas chlororaphis</name>
    <dbReference type="NCBI Taxonomy" id="587753"/>
    <lineage>
        <taxon>Bacteria</taxon>
        <taxon>Pseudomonadati</taxon>
        <taxon>Pseudomonadota</taxon>
        <taxon>Gammaproteobacteria</taxon>
        <taxon>Pseudomonadales</taxon>
        <taxon>Pseudomonadaceae</taxon>
        <taxon>Pseudomonas</taxon>
    </lineage>
</organism>
<evidence type="ECO:0000256" key="3">
    <source>
        <dbReference type="ARBA" id="ARBA00023157"/>
    </source>
</evidence>
<feature type="transmembrane region" description="Helical" evidence="6">
    <location>
        <begin position="6"/>
        <end position="30"/>
    </location>
</feature>
<keyword evidence="6" id="KW-0472">Membrane</keyword>
<dbReference type="GO" id="GO:0008961">
    <property type="term" value="F:phosphatidylglycerol-prolipoprotein diacylglyceryl transferase activity"/>
    <property type="evidence" value="ECO:0007669"/>
    <property type="project" value="InterPro"/>
</dbReference>
<evidence type="ECO:0000313" key="9">
    <source>
        <dbReference type="Proteomes" id="UP000032748"/>
    </source>
</evidence>
<dbReference type="OrthoDB" id="9799347at2"/>
<evidence type="ECO:0000313" key="8">
    <source>
        <dbReference type="EMBL" id="AKA23437.1"/>
    </source>
</evidence>
<dbReference type="GO" id="GO:0030313">
    <property type="term" value="C:cell envelope"/>
    <property type="evidence" value="ECO:0007669"/>
    <property type="project" value="UniProtKB-SubCell"/>
</dbReference>
<dbReference type="InterPro" id="IPR001640">
    <property type="entry name" value="Lgt"/>
</dbReference>
<keyword evidence="6" id="KW-1133">Transmembrane helix</keyword>
<keyword evidence="3" id="KW-1015">Disulfide bond</keyword>
<dbReference type="Proteomes" id="UP000032748">
    <property type="component" value="Chromosome"/>
</dbReference>
<feature type="region of interest" description="Disordered" evidence="5">
    <location>
        <begin position="271"/>
        <end position="290"/>
    </location>
</feature>
<dbReference type="Pfam" id="PF08534">
    <property type="entry name" value="Redoxin"/>
    <property type="match status" value="1"/>
</dbReference>
<dbReference type="PATRIC" id="fig|587753.10.peg.1981"/>
<feature type="transmembrane region" description="Helical" evidence="6">
    <location>
        <begin position="42"/>
        <end position="62"/>
    </location>
</feature>
<comment type="subcellular location">
    <subcellularLocation>
        <location evidence="1">Cell envelope</location>
    </subcellularLocation>
</comment>
<evidence type="ECO:0000256" key="6">
    <source>
        <dbReference type="SAM" id="Phobius"/>
    </source>
</evidence>
<keyword evidence="6" id="KW-0812">Transmembrane</keyword>
<dbReference type="GO" id="GO:0017004">
    <property type="term" value="P:cytochrome complex assembly"/>
    <property type="evidence" value="ECO:0007669"/>
    <property type="project" value="UniProtKB-KW"/>
</dbReference>
<name>A0A0D5XXH9_9PSED</name>
<dbReference type="InterPro" id="IPR013740">
    <property type="entry name" value="Redoxin"/>
</dbReference>
<feature type="transmembrane region" description="Helical" evidence="6">
    <location>
        <begin position="109"/>
        <end position="130"/>
    </location>
</feature>
<dbReference type="SUPFAM" id="SSF52833">
    <property type="entry name" value="Thioredoxin-like"/>
    <property type="match status" value="1"/>
</dbReference>
<keyword evidence="2" id="KW-0201">Cytochrome c-type biogenesis</keyword>
<sequence>MLTFTIGTFAIALNHLLLISALALATLVGWRVAKRGGENPESVLFGLFLLGMLAARVGFVLAYWKHYRDDLWQIVDLRDGGFLAWPGVIALLLAALAWGWRRPALRKPLGAGVGSGLAFWLLASLSLSIFEQGTRLPEIALRNADGGTVQLTSYQGKPLVINLWATWCPPCRREMPVLEKAQQQRPDLTFLFVNQAESMQSVTTFLATQDLTLSNVLFDGSGRLGQAVGSMALPTTLFYSADGRMLGSHLGELSEASLARALEYFEQPHSATAPQAAPVRKPPCPSSATC</sequence>
<evidence type="ECO:0000256" key="2">
    <source>
        <dbReference type="ARBA" id="ARBA00022748"/>
    </source>
</evidence>
<dbReference type="Gene3D" id="3.40.30.10">
    <property type="entry name" value="Glutaredoxin"/>
    <property type="match status" value="1"/>
</dbReference>
<evidence type="ECO:0000256" key="1">
    <source>
        <dbReference type="ARBA" id="ARBA00004196"/>
    </source>
</evidence>
<feature type="transmembrane region" description="Helical" evidence="6">
    <location>
        <begin position="82"/>
        <end position="100"/>
    </location>
</feature>
<dbReference type="InterPro" id="IPR013766">
    <property type="entry name" value="Thioredoxin_domain"/>
</dbReference>
<evidence type="ECO:0000259" key="7">
    <source>
        <dbReference type="PROSITE" id="PS51352"/>
    </source>
</evidence>
<dbReference type="PANTHER" id="PTHR42852">
    <property type="entry name" value="THIOL:DISULFIDE INTERCHANGE PROTEIN DSBE"/>
    <property type="match status" value="1"/>
</dbReference>
<dbReference type="EMBL" id="CP011110">
    <property type="protein sequence ID" value="AKA23437.1"/>
    <property type="molecule type" value="Genomic_DNA"/>
</dbReference>
<dbReference type="GO" id="GO:0005886">
    <property type="term" value="C:plasma membrane"/>
    <property type="evidence" value="ECO:0007669"/>
    <property type="project" value="InterPro"/>
</dbReference>
<gene>
    <name evidence="8" type="ORF">PCL1606_19820</name>
</gene>
<reference evidence="8 9" key="1">
    <citation type="journal article" date="2015" name="Mol. Plant Microbe Interact.">
        <title>Comparative Genomic Analysis of Pseudomonas chlororaphis PCL1606 Reveals New Insight into Antifungal Compounds Involved in Biocontrol.</title>
        <authorList>
            <person name="Calderon C.E."/>
            <person name="Ramos C."/>
            <person name="de Vicente A."/>
            <person name="Cazorla F.M."/>
        </authorList>
    </citation>
    <scope>NUCLEOTIDE SEQUENCE [LARGE SCALE GENOMIC DNA]</scope>
    <source>
        <strain evidence="8 9">PCL1606</strain>
    </source>
</reference>
<feature type="domain" description="Thioredoxin" evidence="7">
    <location>
        <begin position="130"/>
        <end position="267"/>
    </location>
</feature>